<reference evidence="1 2" key="1">
    <citation type="journal article" date="2024" name="Plant Biotechnol. J.">
        <title>Genome and CRISPR/Cas9 system of a widespread forest tree (Populus alba) in the world.</title>
        <authorList>
            <person name="Liu Y.J."/>
            <person name="Jiang P.F."/>
            <person name="Han X.M."/>
            <person name="Li X.Y."/>
            <person name="Wang H.M."/>
            <person name="Wang Y.J."/>
            <person name="Wang X.X."/>
            <person name="Zeng Q.Y."/>
        </authorList>
    </citation>
    <scope>NUCLEOTIDE SEQUENCE [LARGE SCALE GENOMIC DNA]</scope>
    <source>
        <strain evidence="2">cv. PAL-ZL1</strain>
    </source>
</reference>
<accession>A0ACC4CXH1</accession>
<comment type="caution">
    <text evidence="1">The sequence shown here is derived from an EMBL/GenBank/DDBJ whole genome shotgun (WGS) entry which is preliminary data.</text>
</comment>
<organism evidence="1 2">
    <name type="scientific">Populus alba</name>
    <name type="common">White poplar</name>
    <dbReference type="NCBI Taxonomy" id="43335"/>
    <lineage>
        <taxon>Eukaryota</taxon>
        <taxon>Viridiplantae</taxon>
        <taxon>Streptophyta</taxon>
        <taxon>Embryophyta</taxon>
        <taxon>Tracheophyta</taxon>
        <taxon>Spermatophyta</taxon>
        <taxon>Magnoliopsida</taxon>
        <taxon>eudicotyledons</taxon>
        <taxon>Gunneridae</taxon>
        <taxon>Pentapetalae</taxon>
        <taxon>rosids</taxon>
        <taxon>fabids</taxon>
        <taxon>Malpighiales</taxon>
        <taxon>Salicaceae</taxon>
        <taxon>Saliceae</taxon>
        <taxon>Populus</taxon>
    </lineage>
</organism>
<evidence type="ECO:0000313" key="1">
    <source>
        <dbReference type="EMBL" id="KAL3609724.1"/>
    </source>
</evidence>
<keyword evidence="2" id="KW-1185">Reference proteome</keyword>
<gene>
    <name evidence="1" type="ORF">D5086_000744</name>
</gene>
<sequence>MSILLLYFCASGGDDIFVLLSFKLTRRYGLDTILDLPSLDQLPEDKVYSKAVLVSIKNQWFRNTAGGIKRRGAPQHDPFSFGKLPD</sequence>
<name>A0ACC4CXH1_POPAL</name>
<dbReference type="EMBL" id="RCHU02000001">
    <property type="protein sequence ID" value="KAL3609724.1"/>
    <property type="molecule type" value="Genomic_DNA"/>
</dbReference>
<evidence type="ECO:0000313" key="2">
    <source>
        <dbReference type="Proteomes" id="UP000309997"/>
    </source>
</evidence>
<dbReference type="Proteomes" id="UP000309997">
    <property type="component" value="Unassembled WGS sequence"/>
</dbReference>
<protein>
    <submittedName>
        <fullName evidence="1">Uncharacterized protein</fullName>
    </submittedName>
</protein>
<proteinExistence type="predicted"/>